<dbReference type="GO" id="GO:0008017">
    <property type="term" value="F:microtubule binding"/>
    <property type="evidence" value="ECO:0007669"/>
    <property type="project" value="InterPro"/>
</dbReference>
<dbReference type="Gene3D" id="3.40.850.10">
    <property type="entry name" value="Kinesin motor domain"/>
    <property type="match status" value="1"/>
</dbReference>
<evidence type="ECO:0000256" key="2">
    <source>
        <dbReference type="ARBA" id="ARBA00022741"/>
    </source>
</evidence>
<dbReference type="InterPro" id="IPR019821">
    <property type="entry name" value="Kinesin_motor_CS"/>
</dbReference>
<feature type="coiled-coil region" evidence="8">
    <location>
        <begin position="1367"/>
        <end position="1408"/>
    </location>
</feature>
<name>A0A8J4RDX6_9ROSI</name>
<keyword evidence="5 7" id="KW-0505">Motor protein</keyword>
<sequence>MVVPKLKEVRLNNLDAIIIEKRIRNLGILFSISSFRMLKDFKFLRRNSGKSEEIENVPVNPKDSAPIQTGTDSSRPPLNAIQEPVQNPKQESKVERTPTKANKGRSSDHSLPLRTPDKHGVGVSVKQRFGWAQKHEAGSVHGDEGGSSLVQVRGGVGNGGLVSMTPRASRTVGRANSSYSESNSTQSTPTKSVSKPPSSGFRSRGVDGGGARAGNFAALYKGLPISCGPATVVNSVEVPYFDLKEDPSFWLEHNVQVLIRVRPLNSMELSTQGYNRCLKQESAQSITWIGQPETRFTFDHVACETVDQETLFRMVGLPMVENCLSGYNSCMFAYGQTGSGKTHTMLGEIEDLELKPSPHRGMTPRIFEFLFARIEAEEEIRRDEKLKYNCKCSFLEIYNEQITDLLDPSSTNLLLREDVKKGVYVENLSEFEVQTVSDILRLLTQGSSNRRVAATNMNRESSRSHSVFTCVIESRWEKDSTTNLRFARLNLVDLAGSERQKTSGAEGERLKEAANINKSLSTLGHVIMVLVDVAHGKLRHIPYRDSRLTFLLQDSLGGNSKTMIIANVSPSICCAAETLNTLKFAQRAKLIQNNAVVNEDSSGDVIALQHQIRLLKEELSLLKRHNVSRSLSFDVTKDATQEQEMDCTEDICDMDQQHVVDSLGYESKGIVRMSTKQLKTLETTLAGALRREQMAETSIKQLEAEVEQLNRLVRQREEDTRCSKMMLKFREDKIQRMESLLGGSIPADAYLLEENKALSEEVQLLQAKVDRNPEVTRFALENIRLLDQLRRFQEFYEEGEREILLAEVSMLRDQLLQFFDGNAKQCIDPKSNMQPKEDICSSKENNSPHLELKNTLDELEECRCQLNSCLEENVKLSRELDDLRSMLENIRSEPNVRDAIVNTTKDSVRSPAVEHQVFKAFQNENSEEENESLIIKHAEEMVNLQLELDILKMIIKEERSSCREMDERAMCLNRDLQLANEKLLLISQQCEEAKCELKEAKSVTEALESQQILSINEMEDLRNTNSHYLQLLSKLELEIIALKEQLAIKELHNHSTSTHIESDDSPLQAKLKRMQNSLEKAKRLNNWYQSDRDYQVSNEEEMDEVRRQAEAETAEVIVCMQEELAILQQQVQDSHLKEIEMKNTTTILETELKEFKEKLYLITEENKSLNQELAEKEGELKTMSEEWELLTCEFEEVLADGHEALINASDQLEHISSSFPQRRIWISEQVGMMIRTISEKELLIEELRRCLEDADNKKSDVECMLKSLRGAALAITEAHQQEWSEKEKEILWLTSELTTKTSMIAKLEDKLKLAEDRIGKASVCATVAFVIVNRLSEMNLSYLDALNHKDIQLSESAEMNLRKDALVNDQVAMTEEAEKHIESLREELAVSEGNCAKLLEKLSEEQERSCDMEQQIKAIQENDILMTREKLAELKSGVSTLQSCMSMYVENCGSPARNDSQEASTSFDGNGEGRTDTETSQVSDLDLNPVEDKRIVTSEHSEVGKSECCYSYDGKSMKSRTFKDVSNRDVTIILLKKEIESALLSLKEVQAEMVKLHDEKKQMSMSEKQSQESMKSLTTQVLTLEAAMSNYEKQSRLKMEAFSHRLNAFEKTVEEAGSQWCQTKELLELEVGDAMIVAAQKAAEASCIIAKFEEAQETMKDADIIINKLVIANEEMKLDVERMKEREVELVNDKSLLMDEVQSLQAINDVKHQQFESLEKQLGTHLTETRDLVMEFEGIIKEVHTTCYQNFMSLGCDFHCMKSLLLNSTKLVRSWLEDVWSQIIVKDCAVSVLHLCHMGILLETVTGLNAENGLLQNGVCVSNSVIADLREHNIKSRKELEMCRILKGKLLADIKNSFDRISQKEEETGELSVKLNTFEKKISDLQLQEELMLQRSNYMGSQLAILIKELDLSKTDVLSYLLDQEKTLKYKEEVLESQADLFVVDWCSKDLESLILASALEEMALQKAEAEREQIKCCSVLENLKKELILFKVDSELKEIFLLDQEFEVLLLQKEIQETKMERKDLLLELNLSSSRISQMEEMNKTLEEDIQLLKDVNCSNDALKGELGEVHETKVRLLNEVQSLETEYGKLQKDLKTKETALEFSSSQISALGQENQELQKNIGVLENLSHKLQIELDMKNAELIKMSDFVDENESLKNEIMKLKAENTLVLQDLEKRSSDFESSLSRIDVFDKDKHRLQNEIFSLESDIVSLQTNLEMKNVELKDLQHSQSVIVEELCSKSKDLENYINNVHSLKEENAFLRNELCSHKKIKHEFLSISSLNIMKCVDRVGTVDMIGSRLLTILNEKGSFISDKLFQAISENTERISKFMEEFDCLECHAKALVEENSTLHAELLRKEDILKGLLFDLSMLQESASNTKDQKDEIEEIMVSLEALEDELVVKTGELDQALSNSQMLETQLQDKIHIISVLELDLSKERESLKLLTSENLELGACFKESLVEKSSLEEELTEKRKINEHLEIELSEMSNALGQMNDSIESLMSNMNELGRERDLLQVEVHNWKGKLERAQTLADENEAIAKEAQQIAESRKIYAEEKEAEVKLLERSVEELECTINVLESKVDMLKDEAERQQLQREELETELHAVKDQMLNVKNADADMKRCLDEKDKNLQEALKHSQVLERDIAEKDAEIAQLKTHISELNLHAEAQASEYKQKFKTLEAMAEQVRPEGHSTQVMNSSSIKSEKYATKSRGSGSPFKCIGLGLAQQVKSERDEELSAAKLHIEELEYLAVSRQKEIFALNARLAAAESMTHDVIRDLLGVKLDMTNYASLLDNQQVHKITEKARLHSLESQEKEEEVVNLQKKLNEFIEERRGWLEEIDRKQAEMVSAQIALEKLRQRDQLFKTENEMLKMENVNHKQKVMELEEEVRKLSGQQNIHQRIHHHAKIKEENNVLKIQNEDLSTKLRRTEVMLSRVKEELARLRASIGRNPYIDYDEEQRLSMKLKETEEEKVQLAQQLLGLCTSILKAAGITKPVSNICPSDAEEALEQLKNSVTTLERELQDLKYKNKIANERLRLSDLIPQSSPINSRTDEACQNPRRVSQATFLSALDR</sequence>
<evidence type="ECO:0000256" key="6">
    <source>
        <dbReference type="ARBA" id="ARBA00034488"/>
    </source>
</evidence>
<accession>A0A8J4RDX6</accession>
<comment type="caution">
    <text evidence="11">The sequence shown here is derived from an EMBL/GenBank/DDBJ whole genome shotgun (WGS) entry which is preliminary data.</text>
</comment>
<evidence type="ECO:0000256" key="4">
    <source>
        <dbReference type="ARBA" id="ARBA00023054"/>
    </source>
</evidence>
<feature type="compositionally biased region" description="Basic and acidic residues" evidence="9">
    <location>
        <begin position="134"/>
        <end position="144"/>
    </location>
</feature>
<dbReference type="CDD" id="cd01373">
    <property type="entry name" value="KISc_KLP2_like"/>
    <property type="match status" value="1"/>
</dbReference>
<keyword evidence="4 8" id="KW-0175">Coiled coil</keyword>
<dbReference type="PANTHER" id="PTHR37739">
    <property type="entry name" value="KINESIN-LIKE PROTEIN KIN-12D"/>
    <property type="match status" value="1"/>
</dbReference>
<feature type="compositionally biased region" description="Polar residues" evidence="9">
    <location>
        <begin position="2693"/>
        <end position="2703"/>
    </location>
</feature>
<dbReference type="InterPro" id="IPR044986">
    <property type="entry name" value="KIF15/KIN-12"/>
</dbReference>
<evidence type="ECO:0000256" key="8">
    <source>
        <dbReference type="SAM" id="Coils"/>
    </source>
</evidence>
<feature type="compositionally biased region" description="Polar residues" evidence="9">
    <location>
        <begin position="1457"/>
        <end position="1468"/>
    </location>
</feature>
<dbReference type="PRINTS" id="PR00380">
    <property type="entry name" value="KINESINHEAVY"/>
</dbReference>
<evidence type="ECO:0000313" key="12">
    <source>
        <dbReference type="Proteomes" id="UP000737018"/>
    </source>
</evidence>
<dbReference type="PROSITE" id="PS00411">
    <property type="entry name" value="KINESIN_MOTOR_1"/>
    <property type="match status" value="1"/>
</dbReference>
<dbReference type="InterPro" id="IPR001752">
    <property type="entry name" value="Kinesin_motor_dom"/>
</dbReference>
<evidence type="ECO:0000259" key="10">
    <source>
        <dbReference type="PROSITE" id="PS50067"/>
    </source>
</evidence>
<feature type="coiled-coil region" evidence="8">
    <location>
        <begin position="2009"/>
        <end position="2266"/>
    </location>
</feature>
<dbReference type="SMART" id="SM00129">
    <property type="entry name" value="KISc"/>
    <property type="match status" value="1"/>
</dbReference>
<keyword evidence="2 7" id="KW-0547">Nucleotide-binding</keyword>
<dbReference type="OrthoDB" id="3176171at2759"/>
<keyword evidence="3 7" id="KW-0067">ATP-binding</keyword>
<feature type="domain" description="Kinesin motor" evidence="10">
    <location>
        <begin position="254"/>
        <end position="591"/>
    </location>
</feature>
<dbReference type="GO" id="GO:0005524">
    <property type="term" value="F:ATP binding"/>
    <property type="evidence" value="ECO:0007669"/>
    <property type="project" value="UniProtKB-UniRule"/>
</dbReference>
<organism evidence="11 12">
    <name type="scientific">Castanea mollissima</name>
    <name type="common">Chinese chestnut</name>
    <dbReference type="NCBI Taxonomy" id="60419"/>
    <lineage>
        <taxon>Eukaryota</taxon>
        <taxon>Viridiplantae</taxon>
        <taxon>Streptophyta</taxon>
        <taxon>Embryophyta</taxon>
        <taxon>Tracheophyta</taxon>
        <taxon>Spermatophyta</taxon>
        <taxon>Magnoliopsida</taxon>
        <taxon>eudicotyledons</taxon>
        <taxon>Gunneridae</taxon>
        <taxon>Pentapetalae</taxon>
        <taxon>rosids</taxon>
        <taxon>fabids</taxon>
        <taxon>Fagales</taxon>
        <taxon>Fagaceae</taxon>
        <taxon>Castanea</taxon>
    </lineage>
</organism>
<dbReference type="EMBL" id="JRKL02001697">
    <property type="protein sequence ID" value="KAF3962569.1"/>
    <property type="molecule type" value="Genomic_DNA"/>
</dbReference>
<feature type="region of interest" description="Disordered" evidence="9">
    <location>
        <begin position="134"/>
        <end position="207"/>
    </location>
</feature>
<proteinExistence type="inferred from homology"/>
<dbReference type="InterPro" id="IPR036961">
    <property type="entry name" value="Kinesin_motor_dom_sf"/>
</dbReference>
<dbReference type="InterPro" id="IPR027417">
    <property type="entry name" value="P-loop_NTPase"/>
</dbReference>
<dbReference type="GO" id="GO:0005874">
    <property type="term" value="C:microtubule"/>
    <property type="evidence" value="ECO:0007669"/>
    <property type="project" value="UniProtKB-KW"/>
</dbReference>
<dbReference type="PROSITE" id="PS50067">
    <property type="entry name" value="KINESIN_MOTOR_2"/>
    <property type="match status" value="1"/>
</dbReference>
<dbReference type="PANTHER" id="PTHR37739:SF8">
    <property type="entry name" value="KINESIN-LIKE PROTEIN KIN-12D"/>
    <property type="match status" value="1"/>
</dbReference>
<keyword evidence="1" id="KW-0493">Microtubule</keyword>
<feature type="coiled-coil region" evidence="8">
    <location>
        <begin position="2806"/>
        <end position="2979"/>
    </location>
</feature>
<feature type="compositionally biased region" description="Polar residues" evidence="9">
    <location>
        <begin position="66"/>
        <end position="76"/>
    </location>
</feature>
<dbReference type="GO" id="GO:0003777">
    <property type="term" value="F:microtubule motor activity"/>
    <property type="evidence" value="ECO:0007669"/>
    <property type="project" value="InterPro"/>
</dbReference>
<evidence type="ECO:0000313" key="11">
    <source>
        <dbReference type="EMBL" id="KAF3962569.1"/>
    </source>
</evidence>
<reference evidence="11" key="1">
    <citation type="submission" date="2020-03" db="EMBL/GenBank/DDBJ databases">
        <title>Castanea mollissima Vanexum genome sequencing.</title>
        <authorList>
            <person name="Staton M."/>
        </authorList>
    </citation>
    <scope>NUCLEOTIDE SEQUENCE</scope>
    <source>
        <tissue evidence="11">Leaf</tissue>
    </source>
</reference>
<feature type="coiled-coil region" evidence="8">
    <location>
        <begin position="1666"/>
        <end position="1693"/>
    </location>
</feature>
<feature type="coiled-coil region" evidence="8">
    <location>
        <begin position="1152"/>
        <end position="1186"/>
    </location>
</feature>
<dbReference type="FunFam" id="3.40.850.10:FF:000033">
    <property type="entry name" value="Kinesin-like protein KIN-12E"/>
    <property type="match status" value="1"/>
</dbReference>
<dbReference type="Pfam" id="PF00225">
    <property type="entry name" value="Kinesin"/>
    <property type="match status" value="1"/>
</dbReference>
<feature type="coiled-coil region" evidence="8">
    <location>
        <begin position="685"/>
        <end position="719"/>
    </location>
</feature>
<feature type="coiled-coil region" evidence="8">
    <location>
        <begin position="2464"/>
        <end position="2659"/>
    </location>
</feature>
<keyword evidence="12" id="KW-1185">Reference proteome</keyword>
<feature type="region of interest" description="Disordered" evidence="9">
    <location>
        <begin position="1453"/>
        <end position="1481"/>
    </location>
</feature>
<feature type="coiled-coil region" evidence="8">
    <location>
        <begin position="3009"/>
        <end position="3036"/>
    </location>
</feature>
<dbReference type="GO" id="GO:0007018">
    <property type="term" value="P:microtubule-based movement"/>
    <property type="evidence" value="ECO:0007669"/>
    <property type="project" value="InterPro"/>
</dbReference>
<feature type="coiled-coil region" evidence="8">
    <location>
        <begin position="962"/>
        <end position="1091"/>
    </location>
</feature>
<feature type="coiled-coil region" evidence="8">
    <location>
        <begin position="852"/>
        <end position="893"/>
    </location>
</feature>
<feature type="compositionally biased region" description="Low complexity" evidence="9">
    <location>
        <begin position="176"/>
        <end position="199"/>
    </location>
</feature>
<evidence type="ECO:0000256" key="9">
    <source>
        <dbReference type="SAM" id="MobiDB-lite"/>
    </source>
</evidence>
<evidence type="ECO:0000256" key="5">
    <source>
        <dbReference type="ARBA" id="ARBA00023175"/>
    </source>
</evidence>
<evidence type="ECO:0000256" key="7">
    <source>
        <dbReference type="PROSITE-ProRule" id="PRU00283"/>
    </source>
</evidence>
<dbReference type="Proteomes" id="UP000737018">
    <property type="component" value="Unassembled WGS sequence"/>
</dbReference>
<feature type="region of interest" description="Disordered" evidence="9">
    <location>
        <begin position="2688"/>
        <end position="2711"/>
    </location>
</feature>
<feature type="coiled-coil region" evidence="8">
    <location>
        <begin position="2370"/>
        <end position="2414"/>
    </location>
</feature>
<comment type="similarity">
    <text evidence="6">Belongs to the TRAFAC class myosin-kinesin ATPase superfamily. Kinesin family. KIN-12 subfamily.</text>
</comment>
<feature type="coiled-coil region" evidence="8">
    <location>
        <begin position="1532"/>
        <end position="1594"/>
    </location>
</feature>
<evidence type="ECO:0000256" key="3">
    <source>
        <dbReference type="ARBA" id="ARBA00022840"/>
    </source>
</evidence>
<evidence type="ECO:0000256" key="1">
    <source>
        <dbReference type="ARBA" id="ARBA00022701"/>
    </source>
</evidence>
<feature type="coiled-coil region" evidence="8">
    <location>
        <begin position="1237"/>
        <end position="1264"/>
    </location>
</feature>
<feature type="binding site" evidence="7">
    <location>
        <begin position="335"/>
        <end position="342"/>
    </location>
    <ligand>
        <name>ATP</name>
        <dbReference type="ChEBI" id="CHEBI:30616"/>
    </ligand>
</feature>
<protein>
    <recommendedName>
        <fullName evidence="10">Kinesin motor domain-containing protein</fullName>
    </recommendedName>
</protein>
<dbReference type="SUPFAM" id="SSF52540">
    <property type="entry name" value="P-loop containing nucleoside triphosphate hydrolases"/>
    <property type="match status" value="1"/>
</dbReference>
<feature type="region of interest" description="Disordered" evidence="9">
    <location>
        <begin position="50"/>
        <end position="122"/>
    </location>
</feature>
<gene>
    <name evidence="11" type="ORF">CMV_012930</name>
</gene>